<keyword evidence="1" id="KW-0472">Membrane</keyword>
<comment type="caution">
    <text evidence="2">The sequence shown here is derived from an EMBL/GenBank/DDBJ whole genome shotgun (WGS) entry which is preliminary data.</text>
</comment>
<name>A0A3E1NEJ7_9BACT</name>
<reference evidence="2 3" key="1">
    <citation type="submission" date="2018-08" db="EMBL/GenBank/DDBJ databases">
        <title>Chitinophagaceae sp. K23C18032701, a novel bacterium isolated from forest soil.</title>
        <authorList>
            <person name="Wang C."/>
        </authorList>
    </citation>
    <scope>NUCLEOTIDE SEQUENCE [LARGE SCALE GENOMIC DNA]</scope>
    <source>
        <strain evidence="2 3">K23C18032701</strain>
    </source>
</reference>
<dbReference type="EMBL" id="QTJU01000011">
    <property type="protein sequence ID" value="RFM26221.1"/>
    <property type="molecule type" value="Genomic_DNA"/>
</dbReference>
<dbReference type="RefSeq" id="WP_116849398.1">
    <property type="nucleotide sequence ID" value="NZ_QTJU01000011.1"/>
</dbReference>
<sequence length="316" mass="36289">MFPDYELLVWQDYQKKKTANVLPVSLTEPTPGQLKTECAAVCNVRFRKKDEKILVAVFGKNDDLKGYLTAIDQYKTDLFKSLVNYLKQETKSTSKKNIELLAWLIDFEPRPFEYGKKYVIKEEEKEIFEEIEETEKEADVIAEGVKEEGETKKPEAVNPPTIIPGKPHPSSKIRSIIAAVALLLVAVGGFTLFHLWRASNTQMAATLPTDNNDTTNKHLVPGQCMHWTGDHYEVIACNPGTGDTFNRVPLDTAILNNFKRIVQWDTITYKSIGFVWYVKVNRDSLEYYTSSGFHPIYNQLRLRQITRYIIDKHILH</sequence>
<keyword evidence="3" id="KW-1185">Reference proteome</keyword>
<keyword evidence="1" id="KW-1133">Transmembrane helix</keyword>
<organism evidence="2 3">
    <name type="scientific">Deminuibacter soli</name>
    <dbReference type="NCBI Taxonomy" id="2291815"/>
    <lineage>
        <taxon>Bacteria</taxon>
        <taxon>Pseudomonadati</taxon>
        <taxon>Bacteroidota</taxon>
        <taxon>Chitinophagia</taxon>
        <taxon>Chitinophagales</taxon>
        <taxon>Chitinophagaceae</taxon>
        <taxon>Deminuibacter</taxon>
    </lineage>
</organism>
<feature type="transmembrane region" description="Helical" evidence="1">
    <location>
        <begin position="176"/>
        <end position="196"/>
    </location>
</feature>
<evidence type="ECO:0000256" key="1">
    <source>
        <dbReference type="SAM" id="Phobius"/>
    </source>
</evidence>
<evidence type="ECO:0000313" key="3">
    <source>
        <dbReference type="Proteomes" id="UP000261284"/>
    </source>
</evidence>
<accession>A0A3E1NEJ7</accession>
<dbReference type="OrthoDB" id="1340494at2"/>
<dbReference type="Proteomes" id="UP000261284">
    <property type="component" value="Unassembled WGS sequence"/>
</dbReference>
<evidence type="ECO:0000313" key="2">
    <source>
        <dbReference type="EMBL" id="RFM26221.1"/>
    </source>
</evidence>
<proteinExistence type="predicted"/>
<dbReference type="AlphaFoldDB" id="A0A3E1NEJ7"/>
<protein>
    <submittedName>
        <fullName evidence="2">Uncharacterized protein</fullName>
    </submittedName>
</protein>
<keyword evidence="1" id="KW-0812">Transmembrane</keyword>
<gene>
    <name evidence="2" type="ORF">DXN05_21740</name>
</gene>